<feature type="transmembrane region" description="Helical" evidence="10">
    <location>
        <begin position="207"/>
        <end position="225"/>
    </location>
</feature>
<evidence type="ECO:0000256" key="6">
    <source>
        <dbReference type="ARBA" id="ARBA00022847"/>
    </source>
</evidence>
<organism evidence="11 12">
    <name type="scientific">Nocardioides marmoribigeumensis</name>
    <dbReference type="NCBI Taxonomy" id="433649"/>
    <lineage>
        <taxon>Bacteria</taxon>
        <taxon>Bacillati</taxon>
        <taxon>Actinomycetota</taxon>
        <taxon>Actinomycetes</taxon>
        <taxon>Propionibacteriales</taxon>
        <taxon>Nocardioidaceae</taxon>
        <taxon>Nocardioides</taxon>
    </lineage>
</organism>
<evidence type="ECO:0000256" key="8">
    <source>
        <dbReference type="ARBA" id="ARBA00023136"/>
    </source>
</evidence>
<evidence type="ECO:0000313" key="12">
    <source>
        <dbReference type="Proteomes" id="UP001183648"/>
    </source>
</evidence>
<dbReference type="InterPro" id="IPR038377">
    <property type="entry name" value="Na/Glc_symporter_sf"/>
</dbReference>
<comment type="subcellular location">
    <subcellularLocation>
        <location evidence="1">Cell membrane</location>
        <topology evidence="1">Multi-pass membrane protein</topology>
    </subcellularLocation>
</comment>
<dbReference type="CDD" id="cd11480">
    <property type="entry name" value="SLC5sbd_u4"/>
    <property type="match status" value="1"/>
</dbReference>
<name>A0ABU2BWK8_9ACTN</name>
<keyword evidence="8 10" id="KW-0472">Membrane</keyword>
<gene>
    <name evidence="11" type="ORF">J2S63_002369</name>
</gene>
<proteinExistence type="inferred from homology"/>
<feature type="transmembrane region" description="Helical" evidence="10">
    <location>
        <begin position="483"/>
        <end position="505"/>
    </location>
</feature>
<dbReference type="Pfam" id="PF00474">
    <property type="entry name" value="SSF"/>
    <property type="match status" value="1"/>
</dbReference>
<keyword evidence="4" id="KW-1003">Cell membrane</keyword>
<dbReference type="PANTHER" id="PTHR48086">
    <property type="entry name" value="SODIUM/PROLINE SYMPORTER-RELATED"/>
    <property type="match status" value="1"/>
</dbReference>
<dbReference type="EMBL" id="JAVDYG010000001">
    <property type="protein sequence ID" value="MDR7362816.1"/>
    <property type="molecule type" value="Genomic_DNA"/>
</dbReference>
<keyword evidence="3" id="KW-0813">Transport</keyword>
<feature type="transmembrane region" description="Helical" evidence="10">
    <location>
        <begin position="525"/>
        <end position="547"/>
    </location>
</feature>
<comment type="similarity">
    <text evidence="2 9">Belongs to the sodium:solute symporter (SSF) (TC 2.A.21) family.</text>
</comment>
<evidence type="ECO:0000256" key="3">
    <source>
        <dbReference type="ARBA" id="ARBA00022448"/>
    </source>
</evidence>
<keyword evidence="12" id="KW-1185">Reference proteome</keyword>
<feature type="transmembrane region" description="Helical" evidence="10">
    <location>
        <begin position="426"/>
        <end position="444"/>
    </location>
</feature>
<feature type="transmembrane region" description="Helical" evidence="10">
    <location>
        <begin position="282"/>
        <end position="304"/>
    </location>
</feature>
<feature type="transmembrane region" description="Helical" evidence="10">
    <location>
        <begin position="375"/>
        <end position="405"/>
    </location>
</feature>
<feature type="transmembrane region" description="Helical" evidence="10">
    <location>
        <begin position="98"/>
        <end position="119"/>
    </location>
</feature>
<evidence type="ECO:0000256" key="1">
    <source>
        <dbReference type="ARBA" id="ARBA00004651"/>
    </source>
</evidence>
<dbReference type="RefSeq" id="WP_310302298.1">
    <property type="nucleotide sequence ID" value="NZ_BAAAPS010000013.1"/>
</dbReference>
<feature type="transmembrane region" description="Helical" evidence="10">
    <location>
        <begin position="69"/>
        <end position="92"/>
    </location>
</feature>
<accession>A0ABU2BWK8</accession>
<feature type="transmembrane region" description="Helical" evidence="10">
    <location>
        <begin position="450"/>
        <end position="471"/>
    </location>
</feature>
<keyword evidence="7 10" id="KW-1133">Transmembrane helix</keyword>
<dbReference type="InterPro" id="IPR001734">
    <property type="entry name" value="Na/solute_symporter"/>
</dbReference>
<sequence length="580" mass="59986">MSALSVAHALPHVAAKAAESGGTDHQLFTSLLFGAIVLATIGVTVWASRSTSGAADYYAGGRNFSGFQNGLAIGGDYMSAASFLGISGAIALAGYDGFLYSIGFLVAWLVALLLVAELLRNSGRYTMADQLAYRMHQRPVRTAAAVSTVVVSVFYLLAQMVGAGALVALLLGVEDQGVKNFTIVGVGALMIFYVTVGGMKGTTWVQIIKACLLMVGSAVIVVLVLKEFSFNLSDLLGTAGDRYAEGANAAAAAAGKPEAATAGQFLEPGLKYGLNMTSKLDFFSLGLALVLGTAGLPHILIRFYTVPTARDARKSVLWAIGLIGTFYLFTLVLGFGARALLNGDDMAKVVESKGNLASPLLAQAVGGGEGTTGGAILLAVIAAIAFATILAVVAGLTLASSTSVAHDLYNSVLRRGEATDKEEIKVAKTTAFVLGAIAIGLAIPAQNLNIAFLVALAFAVAASANLPAILYNMFWRRFNTRGAVWSIYGGLISSLGLVLFSPVMSGKTDPVTGANLSLLPAGVDISWFPLENPGLVSIPIGFLLGFLGTVTTKDREAVQEFDELEVRSLTGAGAEGAVAH</sequence>
<dbReference type="InterPro" id="IPR050277">
    <property type="entry name" value="Sodium:Solute_Symporter"/>
</dbReference>
<keyword evidence="5 10" id="KW-0812">Transmembrane</keyword>
<reference evidence="11 12" key="1">
    <citation type="submission" date="2023-07" db="EMBL/GenBank/DDBJ databases">
        <title>Sequencing the genomes of 1000 actinobacteria strains.</title>
        <authorList>
            <person name="Klenk H.-P."/>
        </authorList>
    </citation>
    <scope>NUCLEOTIDE SEQUENCE [LARGE SCALE GENOMIC DNA]</scope>
    <source>
        <strain evidence="11 12">DSM 19426</strain>
    </source>
</reference>
<feature type="transmembrane region" description="Helical" evidence="10">
    <location>
        <begin position="140"/>
        <end position="171"/>
    </location>
</feature>
<evidence type="ECO:0000256" key="9">
    <source>
        <dbReference type="RuleBase" id="RU362091"/>
    </source>
</evidence>
<evidence type="ECO:0000256" key="2">
    <source>
        <dbReference type="ARBA" id="ARBA00006434"/>
    </source>
</evidence>
<evidence type="ECO:0000256" key="4">
    <source>
        <dbReference type="ARBA" id="ARBA00022475"/>
    </source>
</evidence>
<evidence type="ECO:0000313" key="11">
    <source>
        <dbReference type="EMBL" id="MDR7362816.1"/>
    </source>
</evidence>
<dbReference type="Gene3D" id="1.20.1730.10">
    <property type="entry name" value="Sodium/glucose cotransporter"/>
    <property type="match status" value="1"/>
</dbReference>
<keyword evidence="6" id="KW-0769">Symport</keyword>
<feature type="transmembrane region" description="Helical" evidence="10">
    <location>
        <begin position="316"/>
        <end position="337"/>
    </location>
</feature>
<dbReference type="Proteomes" id="UP001183648">
    <property type="component" value="Unassembled WGS sequence"/>
</dbReference>
<dbReference type="PANTHER" id="PTHR48086:SF6">
    <property type="entry name" value="CATION_ACETATE SYMPORTER ACTP"/>
    <property type="match status" value="1"/>
</dbReference>
<feature type="transmembrane region" description="Helical" evidence="10">
    <location>
        <begin position="27"/>
        <end position="48"/>
    </location>
</feature>
<feature type="transmembrane region" description="Helical" evidence="10">
    <location>
        <begin position="177"/>
        <end position="195"/>
    </location>
</feature>
<protein>
    <submittedName>
        <fullName evidence="11">Cation/acetate symporter</fullName>
    </submittedName>
</protein>
<evidence type="ECO:0000256" key="10">
    <source>
        <dbReference type="SAM" id="Phobius"/>
    </source>
</evidence>
<evidence type="ECO:0000256" key="7">
    <source>
        <dbReference type="ARBA" id="ARBA00022989"/>
    </source>
</evidence>
<evidence type="ECO:0000256" key="5">
    <source>
        <dbReference type="ARBA" id="ARBA00022692"/>
    </source>
</evidence>
<dbReference type="PROSITE" id="PS50283">
    <property type="entry name" value="NA_SOLUT_SYMP_3"/>
    <property type="match status" value="1"/>
</dbReference>
<dbReference type="NCBIfam" id="TIGR00813">
    <property type="entry name" value="sss"/>
    <property type="match status" value="1"/>
</dbReference>
<comment type="caution">
    <text evidence="11">The sequence shown here is derived from an EMBL/GenBank/DDBJ whole genome shotgun (WGS) entry which is preliminary data.</text>
</comment>